<organism evidence="1 2">
    <name type="scientific">Mucilaginibacter xinganensis</name>
    <dbReference type="NCBI Taxonomy" id="1234841"/>
    <lineage>
        <taxon>Bacteria</taxon>
        <taxon>Pseudomonadati</taxon>
        <taxon>Bacteroidota</taxon>
        <taxon>Sphingobacteriia</taxon>
        <taxon>Sphingobacteriales</taxon>
        <taxon>Sphingobacteriaceae</taxon>
        <taxon>Mucilaginibacter</taxon>
    </lineage>
</organism>
<dbReference type="Proteomes" id="UP000215002">
    <property type="component" value="Chromosome"/>
</dbReference>
<dbReference type="AlphaFoldDB" id="A0A223NWP0"/>
<dbReference type="KEGG" id="muc:MuYL_2400"/>
<evidence type="ECO:0008006" key="3">
    <source>
        <dbReference type="Google" id="ProtNLM"/>
    </source>
</evidence>
<dbReference type="Pfam" id="PF11751">
    <property type="entry name" value="PorP_SprF"/>
    <property type="match status" value="1"/>
</dbReference>
<name>A0A223NWP0_9SPHI</name>
<proteinExistence type="predicted"/>
<evidence type="ECO:0000313" key="1">
    <source>
        <dbReference type="EMBL" id="ASU34287.1"/>
    </source>
</evidence>
<dbReference type="EMBL" id="CP022743">
    <property type="protein sequence ID" value="ASU34287.1"/>
    <property type="molecule type" value="Genomic_DNA"/>
</dbReference>
<evidence type="ECO:0000313" key="2">
    <source>
        <dbReference type="Proteomes" id="UP000215002"/>
    </source>
</evidence>
<dbReference type="InterPro" id="IPR019861">
    <property type="entry name" value="PorP/SprF_Bacteroidetes"/>
</dbReference>
<gene>
    <name evidence="1" type="ORF">MuYL_2400</name>
</gene>
<dbReference type="NCBIfam" id="TIGR03519">
    <property type="entry name" value="T9SS_PorP_fam"/>
    <property type="match status" value="1"/>
</dbReference>
<protein>
    <recommendedName>
        <fullName evidence="3">Type IX secretion system membrane protein, PorP/SprF family</fullName>
    </recommendedName>
</protein>
<keyword evidence="2" id="KW-1185">Reference proteome</keyword>
<sequence length="271" mass="29517">MDNLTPFNPAYSVLDQAYSVNTMAKKQFVGIDGAPTTLLLNGNVPIESINGAAGLIIFNDKIAIEHQTEVNAYFSKAIQLGQSDYLAVSLNAGIRNYVANYSTLGPEDPSFANDVRQTRPNIGFGVMYFTDWYYLGISAPELTITSLGTASVQSTYNFRSHYYFTGALLADLGEDFKLKPSVLVSYAKDVPLVADISGIFYMKETLGLGAGYRTSQNLAAGIITLNLDQVHIGYSYQFGTSSSNLGGFNLATHEVTLSYRFGKGITKRKLL</sequence>
<reference evidence="1 2" key="1">
    <citation type="submission" date="2017-08" db="EMBL/GenBank/DDBJ databases">
        <title>Complete genome sequence of Mucilaginibacter sp. strain BJC16-A31.</title>
        <authorList>
            <consortium name="Henan University of Science and Technology"/>
            <person name="You X."/>
        </authorList>
    </citation>
    <scope>NUCLEOTIDE SEQUENCE [LARGE SCALE GENOMIC DNA]</scope>
    <source>
        <strain evidence="1 2">BJC16-A31</strain>
    </source>
</reference>
<accession>A0A223NWP0</accession>